<evidence type="ECO:0000256" key="2">
    <source>
        <dbReference type="SAM" id="MobiDB-lite"/>
    </source>
</evidence>
<dbReference type="AlphaFoldDB" id="A0A1W6N4Y3"/>
<keyword evidence="1" id="KW-0040">ANK repeat</keyword>
<feature type="region of interest" description="Disordered" evidence="2">
    <location>
        <begin position="30"/>
        <end position="50"/>
    </location>
</feature>
<dbReference type="SUPFAM" id="SSF48403">
    <property type="entry name" value="Ankyrin repeat"/>
    <property type="match status" value="1"/>
</dbReference>
<name>A0A1W6N4Y3_9PROT</name>
<dbReference type="PROSITE" id="PS50088">
    <property type="entry name" value="ANK_REPEAT"/>
    <property type="match status" value="1"/>
</dbReference>
<dbReference type="InterPro" id="IPR002110">
    <property type="entry name" value="Ankyrin_rpt"/>
</dbReference>
<protein>
    <submittedName>
        <fullName evidence="4">Uncharacterized protein</fullName>
    </submittedName>
</protein>
<dbReference type="Proteomes" id="UP000237351">
    <property type="component" value="Chromosome"/>
</dbReference>
<sequence length="547" mass="62104">MLSLSKLFLILSFFFLNISSELQASQETIKEEISNENTPPANLRRKVRRETEENKKLPEICRQIRKQEEYENPYTAAVKLTNSSDQQDKIRGFSLLKSIALQNGHEYQYEAAQALIIIGDKEVGRNALIFIAQKNNHKHQYDAALSLFKINYHTPEVLRKRSDVISRNIGLTVVQSIAQQKGHVHQYEAAQALFNFGEKKEKEGSKSILRSIARQKGHGHQYDAAKILLNLGNRKDNEIGKSALRSIVQKEGHAHQYDAADYLFEHGHEEDKAFVKPYIIQEIRDTLIDGHHREFLIRFFLKQWCSPDDQRLGFQLMIETSPTKKSYNEALQKALLLKNAEVVKSLLQQGASLTYVRDGYYSNLQVALNYGKNLTSASASVLKNILDIIAERKQVEINTPLDTENNTALHLATLWGFKDTVQKLHVAGALLSLKNREGKTALQIAEDTILKRDRWLAGYRKKYSSNPAALSGLEKKCDAASQVIQEIEKYLKEAKQCVPSLKTKLMGFIQQGLIVQTISQKDLERLPSDLKEEVLMSTLKGNEFLGG</sequence>
<proteinExistence type="predicted"/>
<keyword evidence="5" id="KW-1185">Reference proteome</keyword>
<evidence type="ECO:0000313" key="5">
    <source>
        <dbReference type="Proteomes" id="UP000237351"/>
    </source>
</evidence>
<evidence type="ECO:0000256" key="3">
    <source>
        <dbReference type="SAM" id="SignalP"/>
    </source>
</evidence>
<dbReference type="InterPro" id="IPR036770">
    <property type="entry name" value="Ankyrin_rpt-contain_sf"/>
</dbReference>
<evidence type="ECO:0000256" key="1">
    <source>
        <dbReference type="PROSITE-ProRule" id="PRU00023"/>
    </source>
</evidence>
<accession>A0A1W6N4Y3</accession>
<organism evidence="4 5">
    <name type="scientific">Candidatus Nucleicultrix amoebiphila FS5</name>
    <dbReference type="NCBI Taxonomy" id="1414854"/>
    <lineage>
        <taxon>Bacteria</taxon>
        <taxon>Pseudomonadati</taxon>
        <taxon>Pseudomonadota</taxon>
        <taxon>Alphaproteobacteria</taxon>
        <taxon>Holosporales</taxon>
        <taxon>Candidatus Nucleicultricaceae</taxon>
        <taxon>Candidatus Nucleicultrix</taxon>
    </lineage>
</organism>
<dbReference type="RefSeq" id="WP_085784437.1">
    <property type="nucleotide sequence ID" value="NZ_CP008743.1"/>
</dbReference>
<dbReference type="STRING" id="1414854.GQ61_06095"/>
<dbReference type="KEGG" id="naf:GQ61_06095"/>
<feature type="chain" id="PRO_5012506800" evidence="3">
    <location>
        <begin position="25"/>
        <end position="547"/>
    </location>
</feature>
<evidence type="ECO:0000313" key="4">
    <source>
        <dbReference type="EMBL" id="ARN84925.1"/>
    </source>
</evidence>
<gene>
    <name evidence="4" type="ORF">GQ61_06095</name>
</gene>
<dbReference type="InterPro" id="IPR016024">
    <property type="entry name" value="ARM-type_fold"/>
</dbReference>
<dbReference type="OrthoDB" id="9812708at2"/>
<keyword evidence="3" id="KW-0732">Signal</keyword>
<reference evidence="4 5" key="1">
    <citation type="submission" date="2014-06" db="EMBL/GenBank/DDBJ databases">
        <title>The genome of the endonuclear symbiont Nucleicultrix amoebiphila.</title>
        <authorList>
            <person name="Schulz F."/>
            <person name="Horn M."/>
        </authorList>
    </citation>
    <scope>NUCLEOTIDE SEQUENCE [LARGE SCALE GENOMIC DNA]</scope>
    <source>
        <strain evidence="4 5">FS5</strain>
    </source>
</reference>
<feature type="signal peptide" evidence="3">
    <location>
        <begin position="1"/>
        <end position="24"/>
    </location>
</feature>
<dbReference type="SMART" id="SM00248">
    <property type="entry name" value="ANK"/>
    <property type="match status" value="2"/>
</dbReference>
<dbReference type="SUPFAM" id="SSF48371">
    <property type="entry name" value="ARM repeat"/>
    <property type="match status" value="1"/>
</dbReference>
<dbReference type="EMBL" id="CP008743">
    <property type="protein sequence ID" value="ARN84925.1"/>
    <property type="molecule type" value="Genomic_DNA"/>
</dbReference>
<feature type="repeat" description="ANK" evidence="1">
    <location>
        <begin position="404"/>
        <end position="436"/>
    </location>
</feature>
<dbReference type="Gene3D" id="1.25.40.20">
    <property type="entry name" value="Ankyrin repeat-containing domain"/>
    <property type="match status" value="1"/>
</dbReference>